<dbReference type="RefSeq" id="WP_135642136.1">
    <property type="nucleotide sequence ID" value="NZ_RQER01000011.1"/>
</dbReference>
<keyword evidence="4" id="KW-1185">Reference proteome</keyword>
<dbReference type="InterPro" id="IPR003594">
    <property type="entry name" value="HATPase_dom"/>
</dbReference>
<dbReference type="Proteomes" id="UP000297273">
    <property type="component" value="Unassembled WGS sequence"/>
</dbReference>
<reference evidence="4 5" key="2">
    <citation type="journal article" date="2019" name="PLoS Negl. Trop. Dis.">
        <title>Revisiting the worldwide diversity of Leptospira species in the environment.</title>
        <authorList>
            <person name="Vincent A.T."/>
            <person name="Schiettekatte O."/>
            <person name="Bourhy P."/>
            <person name="Veyrier F.J."/>
            <person name="Picardeau M."/>
        </authorList>
    </citation>
    <scope>NUCLEOTIDE SEQUENCE [LARGE SCALE GENOMIC DNA]</scope>
    <source>
        <strain evidence="4">201702690</strain>
        <strain evidence="2 5">SSW18</strain>
    </source>
</reference>
<feature type="domain" description="Histidine kinase/HSP90-like ATPase" evidence="1">
    <location>
        <begin position="296"/>
        <end position="399"/>
    </location>
</feature>
<name>A0A5F1ZX54_9LEPT</name>
<dbReference type="OrthoDB" id="314937at2"/>
<dbReference type="InterPro" id="IPR036890">
    <property type="entry name" value="HATPase_C_sf"/>
</dbReference>
<protein>
    <submittedName>
        <fullName evidence="2">Sensor histidine kinase</fullName>
    </submittedName>
</protein>
<organism evidence="2 5">
    <name type="scientific">Leptospira langatensis</name>
    <dbReference type="NCBI Taxonomy" id="2484983"/>
    <lineage>
        <taxon>Bacteria</taxon>
        <taxon>Pseudomonadati</taxon>
        <taxon>Spirochaetota</taxon>
        <taxon>Spirochaetia</taxon>
        <taxon>Leptospirales</taxon>
        <taxon>Leptospiraceae</taxon>
        <taxon>Leptospira</taxon>
    </lineage>
</organism>
<dbReference type="Pfam" id="PF02518">
    <property type="entry name" value="HATPase_c"/>
    <property type="match status" value="1"/>
</dbReference>
<dbReference type="Gene3D" id="3.30.565.10">
    <property type="entry name" value="Histidine kinase-like ATPase, C-terminal domain"/>
    <property type="match status" value="1"/>
</dbReference>
<dbReference type="PANTHER" id="PTHR45569">
    <property type="entry name" value="SENSOR PROTEIN KDPD"/>
    <property type="match status" value="1"/>
</dbReference>
<evidence type="ECO:0000259" key="1">
    <source>
        <dbReference type="Pfam" id="PF02518"/>
    </source>
</evidence>
<dbReference type="GO" id="GO:0000155">
    <property type="term" value="F:phosphorelay sensor kinase activity"/>
    <property type="evidence" value="ECO:0007669"/>
    <property type="project" value="TreeGrafter"/>
</dbReference>
<dbReference type="PANTHER" id="PTHR45569:SF1">
    <property type="entry name" value="SENSOR PROTEIN KDPD"/>
    <property type="match status" value="1"/>
</dbReference>
<reference evidence="3" key="1">
    <citation type="submission" date="2018-10" db="EMBL/GenBank/DDBJ databases">
        <authorList>
            <person name="Vincent A.T."/>
            <person name="Schiettekatte O."/>
            <person name="Bourhy P."/>
            <person name="Veyrier F.J."/>
            <person name="Picardeau M."/>
        </authorList>
    </citation>
    <scope>NUCLEOTIDE SEQUENCE</scope>
    <source>
        <strain evidence="3">201702690</strain>
    </source>
</reference>
<accession>A0A5F1ZX54</accession>
<comment type="caution">
    <text evidence="2">The sequence shown here is derived from an EMBL/GenBank/DDBJ whole genome shotgun (WGS) entry which is preliminary data.</text>
</comment>
<gene>
    <name evidence="2" type="ORF">EHO57_17175</name>
    <name evidence="3" type="ORF">EHQ53_01030</name>
</gene>
<keyword evidence="2" id="KW-0418">Kinase</keyword>
<proteinExistence type="predicted"/>
<keyword evidence="2" id="KW-0808">Transferase</keyword>
<dbReference type="Proteomes" id="UP000297946">
    <property type="component" value="Unassembled WGS sequence"/>
</dbReference>
<dbReference type="EMBL" id="RQGC01000001">
    <property type="protein sequence ID" value="TGL43254.1"/>
    <property type="molecule type" value="Genomic_DNA"/>
</dbReference>
<evidence type="ECO:0000313" key="2">
    <source>
        <dbReference type="EMBL" id="TGJ98341.1"/>
    </source>
</evidence>
<dbReference type="EMBL" id="RQER01000011">
    <property type="protein sequence ID" value="TGJ98341.1"/>
    <property type="molecule type" value="Genomic_DNA"/>
</dbReference>
<dbReference type="GO" id="GO:0005886">
    <property type="term" value="C:plasma membrane"/>
    <property type="evidence" value="ECO:0007669"/>
    <property type="project" value="TreeGrafter"/>
</dbReference>
<evidence type="ECO:0000313" key="5">
    <source>
        <dbReference type="Proteomes" id="UP000297946"/>
    </source>
</evidence>
<dbReference type="SUPFAM" id="SSF55874">
    <property type="entry name" value="ATPase domain of HSP90 chaperone/DNA topoisomerase II/histidine kinase"/>
    <property type="match status" value="1"/>
</dbReference>
<evidence type="ECO:0000313" key="3">
    <source>
        <dbReference type="EMBL" id="TGL43254.1"/>
    </source>
</evidence>
<sequence>MSSILSDKPVSVLPGSIETRVLFVSPDSVAGRKIFSELSEYTLIFSNSPSEGLDECLNYSPQCIILNVDFDSTDDLLKFVAAFRRVRPQAIVILFLPSEYLEKEAKLKSIIPDIFDRSHMETILRKELRGRLSSSRSLSDSNSEIETDVSEVISELEWLVWKETSKSAKGNFPGRNIIDNLTNTLAQGLGIGPLLSRLEMVEIFLKKGVDVVRIPKDLMASILENKNRLRERNESLDRFKNLFDLKVEKKIIPSSEMGELVSKIVSELGKVAAEKGQNIQYDVKIPDVTALAHMNFLEFAFQELFANALKFSPADSTITSYFFVTEDRLVFRVINDILSVSEGITGIPEEFGFRLFEPFFKLNNIFDERFYKLEFGMGMGLNLIQSLAKQVDCKVFVAEIPMEGLAPDQKKIYSELRFLLSTESAGQVSDSV</sequence>
<evidence type="ECO:0000313" key="4">
    <source>
        <dbReference type="Proteomes" id="UP000297273"/>
    </source>
</evidence>
<dbReference type="AlphaFoldDB" id="A0A5F1ZX54"/>
<dbReference type="InterPro" id="IPR052023">
    <property type="entry name" value="Histidine_kinase_KdpD"/>
</dbReference>